<evidence type="ECO:0000313" key="4">
    <source>
        <dbReference type="EMBL" id="CAI6353067.1"/>
    </source>
</evidence>
<organism evidence="4 6">
    <name type="scientific">Macrosiphum euphorbiae</name>
    <name type="common">potato aphid</name>
    <dbReference type="NCBI Taxonomy" id="13131"/>
    <lineage>
        <taxon>Eukaryota</taxon>
        <taxon>Metazoa</taxon>
        <taxon>Ecdysozoa</taxon>
        <taxon>Arthropoda</taxon>
        <taxon>Hexapoda</taxon>
        <taxon>Insecta</taxon>
        <taxon>Pterygota</taxon>
        <taxon>Neoptera</taxon>
        <taxon>Paraneoptera</taxon>
        <taxon>Hemiptera</taxon>
        <taxon>Sternorrhyncha</taxon>
        <taxon>Aphidomorpha</taxon>
        <taxon>Aphidoidea</taxon>
        <taxon>Aphididae</taxon>
        <taxon>Macrosiphini</taxon>
        <taxon>Macrosiphum</taxon>
    </lineage>
</organism>
<feature type="region of interest" description="Disordered" evidence="2">
    <location>
        <begin position="87"/>
        <end position="108"/>
    </location>
</feature>
<comment type="subcellular location">
    <subcellularLocation>
        <location evidence="1">Nucleus</location>
    </subcellularLocation>
</comment>
<dbReference type="Proteomes" id="UP001160148">
    <property type="component" value="Unassembled WGS sequence"/>
</dbReference>
<sequence>MQELTKTEEAEDSIDVFFKSMALTVKQFSPELKIKAKMDVLKVINELELKNLKSLDQTGSTSNYVIPENQTFSPQAFVPINYTSYSTHSSELDGSSSESRWTEHFHNN</sequence>
<dbReference type="GO" id="GO:0003677">
    <property type="term" value="F:DNA binding"/>
    <property type="evidence" value="ECO:0007669"/>
    <property type="project" value="InterPro"/>
</dbReference>
<gene>
    <name evidence="5" type="ORF">MEUPH1_LOCUS27968</name>
    <name evidence="4" type="ORF">MEUPH1_LOCUS9231</name>
</gene>
<protein>
    <recommendedName>
        <fullName evidence="3">BESS domain-containing protein</fullName>
    </recommendedName>
</protein>
<evidence type="ECO:0000256" key="1">
    <source>
        <dbReference type="PROSITE-ProRule" id="PRU00371"/>
    </source>
</evidence>
<evidence type="ECO:0000313" key="6">
    <source>
        <dbReference type="Proteomes" id="UP001160148"/>
    </source>
</evidence>
<reference evidence="4 6" key="1">
    <citation type="submission" date="2023-01" db="EMBL/GenBank/DDBJ databases">
        <authorList>
            <person name="Whitehead M."/>
        </authorList>
    </citation>
    <scope>NUCLEOTIDE SEQUENCE [LARGE SCALE GENOMIC DNA]</scope>
</reference>
<keyword evidence="6" id="KW-1185">Reference proteome</keyword>
<dbReference type="InterPro" id="IPR004210">
    <property type="entry name" value="BESS_motif"/>
</dbReference>
<evidence type="ECO:0000256" key="2">
    <source>
        <dbReference type="SAM" id="MobiDB-lite"/>
    </source>
</evidence>
<proteinExistence type="predicted"/>
<feature type="domain" description="BESS" evidence="3">
    <location>
        <begin position="11"/>
        <end position="50"/>
    </location>
</feature>
<accession>A0AAV0WBE0</accession>
<dbReference type="EMBL" id="CARXXK010000002">
    <property type="protein sequence ID" value="CAI6353067.1"/>
    <property type="molecule type" value="Genomic_DNA"/>
</dbReference>
<evidence type="ECO:0000313" key="5">
    <source>
        <dbReference type="EMBL" id="CAI6374330.1"/>
    </source>
</evidence>
<dbReference type="PROSITE" id="PS51031">
    <property type="entry name" value="BESS"/>
    <property type="match status" value="1"/>
</dbReference>
<feature type="compositionally biased region" description="Low complexity" evidence="2">
    <location>
        <begin position="87"/>
        <end position="99"/>
    </location>
</feature>
<dbReference type="Pfam" id="PF02944">
    <property type="entry name" value="BESS"/>
    <property type="match status" value="1"/>
</dbReference>
<name>A0AAV0WBE0_9HEMI</name>
<dbReference type="GO" id="GO:0005634">
    <property type="term" value="C:nucleus"/>
    <property type="evidence" value="ECO:0007669"/>
    <property type="project" value="UniProtKB-SubCell"/>
</dbReference>
<dbReference type="AlphaFoldDB" id="A0AAV0WBE0"/>
<dbReference type="EMBL" id="CARXXK010001194">
    <property type="protein sequence ID" value="CAI6374330.1"/>
    <property type="molecule type" value="Genomic_DNA"/>
</dbReference>
<comment type="caution">
    <text evidence="4">The sequence shown here is derived from an EMBL/GenBank/DDBJ whole genome shotgun (WGS) entry which is preliminary data.</text>
</comment>
<keyword evidence="1" id="KW-0539">Nucleus</keyword>
<evidence type="ECO:0000259" key="3">
    <source>
        <dbReference type="PROSITE" id="PS51031"/>
    </source>
</evidence>